<feature type="region of interest" description="Disordered" evidence="14">
    <location>
        <begin position="1"/>
        <end position="48"/>
    </location>
</feature>
<dbReference type="InterPro" id="IPR053951">
    <property type="entry name" value="K_trans_N"/>
</dbReference>
<feature type="transmembrane region" description="Helical" evidence="13">
    <location>
        <begin position="412"/>
        <end position="435"/>
    </location>
</feature>
<name>A0A1G4RM11_9CAUL</name>
<evidence type="ECO:0000256" key="10">
    <source>
        <dbReference type="ARBA" id="ARBA00022989"/>
    </source>
</evidence>
<feature type="transmembrane region" description="Helical" evidence="13">
    <location>
        <begin position="447"/>
        <end position="466"/>
    </location>
</feature>
<dbReference type="GO" id="GO:0005886">
    <property type="term" value="C:plasma membrane"/>
    <property type="evidence" value="ECO:0007669"/>
    <property type="project" value="UniProtKB-SubCell"/>
</dbReference>
<keyword evidence="11 13" id="KW-0406">Ion transport</keyword>
<feature type="domain" description="K+ potassium transporter C-terminal" evidence="16">
    <location>
        <begin position="524"/>
        <end position="670"/>
    </location>
</feature>
<evidence type="ECO:0000256" key="11">
    <source>
        <dbReference type="ARBA" id="ARBA00023065"/>
    </source>
</evidence>
<dbReference type="AlphaFoldDB" id="A0A1G4RM11"/>
<feature type="transmembrane region" description="Helical" evidence="13">
    <location>
        <begin position="98"/>
        <end position="119"/>
    </location>
</feature>
<feature type="transmembrane region" description="Helical" evidence="13">
    <location>
        <begin position="334"/>
        <end position="360"/>
    </location>
</feature>
<keyword evidence="18" id="KW-1185">Reference proteome</keyword>
<evidence type="ECO:0000256" key="8">
    <source>
        <dbReference type="ARBA" id="ARBA00022847"/>
    </source>
</evidence>
<dbReference type="InterPro" id="IPR053952">
    <property type="entry name" value="K_trans_C"/>
</dbReference>
<dbReference type="Pfam" id="PF02705">
    <property type="entry name" value="K_trans"/>
    <property type="match status" value="1"/>
</dbReference>
<comment type="similarity">
    <text evidence="2 13">Belongs to the HAK/KUP transporter (TC 2.A.72) family.</text>
</comment>
<feature type="transmembrane region" description="Helical" evidence="13">
    <location>
        <begin position="258"/>
        <end position="282"/>
    </location>
</feature>
<evidence type="ECO:0000256" key="12">
    <source>
        <dbReference type="ARBA" id="ARBA00023136"/>
    </source>
</evidence>
<evidence type="ECO:0000259" key="15">
    <source>
        <dbReference type="Pfam" id="PF02705"/>
    </source>
</evidence>
<keyword evidence="12 13" id="KW-0472">Membrane</keyword>
<keyword evidence="5" id="KW-0997">Cell inner membrane</keyword>
<organism evidence="17 18">
    <name type="scientific">Asticcacaulis taihuensis</name>
    <dbReference type="NCBI Taxonomy" id="260084"/>
    <lineage>
        <taxon>Bacteria</taxon>
        <taxon>Pseudomonadati</taxon>
        <taxon>Pseudomonadota</taxon>
        <taxon>Alphaproteobacteria</taxon>
        <taxon>Caulobacterales</taxon>
        <taxon>Caulobacteraceae</taxon>
        <taxon>Asticcacaulis</taxon>
    </lineage>
</organism>
<feature type="transmembrane region" description="Helical" evidence="13">
    <location>
        <begin position="386"/>
        <end position="406"/>
    </location>
</feature>
<sequence>MIGDTPPEPQASATGPDTGAAAAADTTKTNAQSDSVPEGSGEAEAVSSHGHGSEGFWALAVGSIGVVFGDIGTSPLYAMREALFHTREGTNAELAVKGVISLVFWALVMVVTVKYVLFLMKADNKGEGGTLALMALTQKALGKFSPTVFFLGICGAALFYGDGIITPAVSVLGAVEGLKDAPGLGGQMHHLIVPISAVILIALFMVQSKGTAKVAGLFGPITVVWFLCLGGLGLYHIFDQPGILVALMPQYGIEFLFANGFVGFVILGSVFLAVTGAEALYADMGHFGKKPIQSSWLFFVLPCLTLNYLGQGALTLADPSARENPFWRMVPEVAYWPVFALATMATVIASQAVITGAFSITQQGVQLGLLPRIDIKRTSETQAGQIFVPQINTMLMVGVLVLLFAFRSTDRLTSMYGIAVTGAMMVDTLLAYVFLRHVWKWKRWQAWALIAPVGLLDIVFFGSNLLKIPQGAWLPLLLASLLVLIMLTWATGTRTLTEKSRRDSVALLDLVDMLKKRPPHRVAGTAIFLTSDSDLAPVALMHNLKHNKILHEKNIILTVKTIGVPRVPEDKRVTIEIINDDFKKVTLNYGFMESPNLPRALGLCRKLGLKFDIMATSFFVGKRSVVPSANSGMPLWQDKLFIFLMKNATNPTEFFHIPPGRVVELGTQVTV</sequence>
<dbReference type="GO" id="GO:0015079">
    <property type="term" value="F:potassium ion transmembrane transporter activity"/>
    <property type="evidence" value="ECO:0007669"/>
    <property type="project" value="UniProtKB-UniRule"/>
</dbReference>
<evidence type="ECO:0000256" key="13">
    <source>
        <dbReference type="HAMAP-Rule" id="MF_01522"/>
    </source>
</evidence>
<evidence type="ECO:0000256" key="3">
    <source>
        <dbReference type="ARBA" id="ARBA00022448"/>
    </source>
</evidence>
<comment type="function">
    <text evidence="13">Transport of potassium into the cell. Likely operates as a K(+):H(+) symporter.</text>
</comment>
<proteinExistence type="inferred from homology"/>
<feature type="transmembrane region" description="Helical" evidence="13">
    <location>
        <begin position="472"/>
        <end position="492"/>
    </location>
</feature>
<feature type="transmembrane region" description="Helical" evidence="13">
    <location>
        <begin position="294"/>
        <end position="314"/>
    </location>
</feature>
<dbReference type="EMBL" id="FMTS01000002">
    <property type="protein sequence ID" value="SCW57830.1"/>
    <property type="molecule type" value="Genomic_DNA"/>
</dbReference>
<feature type="transmembrane region" description="Helical" evidence="13">
    <location>
        <begin position="218"/>
        <end position="238"/>
    </location>
</feature>
<gene>
    <name evidence="13" type="primary">kup</name>
    <name evidence="17" type="ORF">SAMN02927928_2058</name>
</gene>
<dbReference type="HAMAP" id="MF_01522">
    <property type="entry name" value="Kup"/>
    <property type="match status" value="1"/>
</dbReference>
<reference evidence="18" key="1">
    <citation type="submission" date="2016-10" db="EMBL/GenBank/DDBJ databases">
        <authorList>
            <person name="Varghese N."/>
            <person name="Submissions S."/>
        </authorList>
    </citation>
    <scope>NUCLEOTIDE SEQUENCE [LARGE SCALE GENOMIC DNA]</scope>
    <source>
        <strain evidence="18">CGMCC 1.3431</strain>
    </source>
</reference>
<comment type="catalytic activity">
    <reaction evidence="13">
        <text>K(+)(in) + H(+)(in) = K(+)(out) + H(+)(out)</text>
        <dbReference type="Rhea" id="RHEA:28490"/>
        <dbReference type="ChEBI" id="CHEBI:15378"/>
        <dbReference type="ChEBI" id="CHEBI:29103"/>
    </reaction>
</comment>
<evidence type="ECO:0000313" key="18">
    <source>
        <dbReference type="Proteomes" id="UP000199150"/>
    </source>
</evidence>
<keyword evidence="9 13" id="KW-0630">Potassium</keyword>
<dbReference type="PANTHER" id="PTHR30540:SF79">
    <property type="entry name" value="LOW AFFINITY POTASSIUM TRANSPORT SYSTEM PROTEIN KUP"/>
    <property type="match status" value="1"/>
</dbReference>
<evidence type="ECO:0000256" key="7">
    <source>
        <dbReference type="ARBA" id="ARBA00022692"/>
    </source>
</evidence>
<feature type="transmembrane region" description="Helical" evidence="13">
    <location>
        <begin position="188"/>
        <end position="206"/>
    </location>
</feature>
<accession>A0A1G4RM11</accession>
<comment type="subcellular location">
    <subcellularLocation>
        <location evidence="13">Cell membrane</location>
        <topology evidence="13">Multi-pass membrane protein</topology>
    </subcellularLocation>
    <subcellularLocation>
        <location evidence="1">Membrane</location>
        <topology evidence="1">Multi-pass membrane protein</topology>
    </subcellularLocation>
</comment>
<evidence type="ECO:0000256" key="4">
    <source>
        <dbReference type="ARBA" id="ARBA00022475"/>
    </source>
</evidence>
<feature type="domain" description="K+ potassium transporter integral membrane" evidence="15">
    <location>
        <begin position="60"/>
        <end position="511"/>
    </location>
</feature>
<evidence type="ECO:0000256" key="14">
    <source>
        <dbReference type="SAM" id="MobiDB-lite"/>
    </source>
</evidence>
<protein>
    <recommendedName>
        <fullName evidence="13">Probable potassium transport system protein Kup</fullName>
    </recommendedName>
</protein>
<evidence type="ECO:0000256" key="6">
    <source>
        <dbReference type="ARBA" id="ARBA00022538"/>
    </source>
</evidence>
<dbReference type="RefSeq" id="WP_090647234.1">
    <property type="nucleotide sequence ID" value="NZ_CBCRYE010000006.1"/>
</dbReference>
<dbReference type="Proteomes" id="UP000199150">
    <property type="component" value="Unassembled WGS sequence"/>
</dbReference>
<keyword evidence="6 13" id="KW-0633">Potassium transport</keyword>
<dbReference type="OrthoDB" id="9805577at2"/>
<dbReference type="PANTHER" id="PTHR30540">
    <property type="entry name" value="OSMOTIC STRESS POTASSIUM TRANSPORTER"/>
    <property type="match status" value="1"/>
</dbReference>
<evidence type="ECO:0000256" key="9">
    <source>
        <dbReference type="ARBA" id="ARBA00022958"/>
    </source>
</evidence>
<keyword evidence="7 13" id="KW-0812">Transmembrane</keyword>
<evidence type="ECO:0000256" key="1">
    <source>
        <dbReference type="ARBA" id="ARBA00004141"/>
    </source>
</evidence>
<feature type="compositionally biased region" description="Low complexity" evidence="14">
    <location>
        <begin position="11"/>
        <end position="31"/>
    </location>
</feature>
<keyword evidence="8 13" id="KW-0769">Symport</keyword>
<evidence type="ECO:0000313" key="17">
    <source>
        <dbReference type="EMBL" id="SCW57830.1"/>
    </source>
</evidence>
<keyword evidence="3 13" id="KW-0813">Transport</keyword>
<evidence type="ECO:0000259" key="16">
    <source>
        <dbReference type="Pfam" id="PF22776"/>
    </source>
</evidence>
<keyword evidence="10 13" id="KW-1133">Transmembrane helix</keyword>
<evidence type="ECO:0000256" key="5">
    <source>
        <dbReference type="ARBA" id="ARBA00022519"/>
    </source>
</evidence>
<dbReference type="Pfam" id="PF22776">
    <property type="entry name" value="K_trans_C"/>
    <property type="match status" value="1"/>
</dbReference>
<evidence type="ECO:0000256" key="2">
    <source>
        <dbReference type="ARBA" id="ARBA00007019"/>
    </source>
</evidence>
<keyword evidence="4 13" id="KW-1003">Cell membrane</keyword>
<dbReference type="InterPro" id="IPR003855">
    <property type="entry name" value="K+_transporter"/>
</dbReference>
<dbReference type="STRING" id="260084.SAMN02927928_2058"/>
<feature type="transmembrane region" description="Helical" evidence="13">
    <location>
        <begin position="56"/>
        <end position="78"/>
    </location>
</feature>
<dbReference type="InterPro" id="IPR023051">
    <property type="entry name" value="Kup"/>
</dbReference>
<feature type="transmembrane region" description="Helical" evidence="13">
    <location>
        <begin position="140"/>
        <end position="160"/>
    </location>
</feature>
<dbReference type="GO" id="GO:0015293">
    <property type="term" value="F:symporter activity"/>
    <property type="evidence" value="ECO:0007669"/>
    <property type="project" value="UniProtKB-UniRule"/>
</dbReference>